<dbReference type="FunFam" id="3.30.1330.50:FF:000001">
    <property type="entry name" value="2-C-methyl-D-erythritol 2,4-cyclodiphosphate synthase"/>
    <property type="match status" value="1"/>
</dbReference>
<dbReference type="Proteomes" id="UP000255233">
    <property type="component" value="Unassembled WGS sequence"/>
</dbReference>
<protein>
    <recommendedName>
        <fullName evidence="4 8">2-C-methyl-D-erythritol 2,4-cyclodiphosphate synthase</fullName>
        <shortName evidence="8">MECDP-synthase</shortName>
        <shortName evidence="8">MECPP-synthase</shortName>
        <shortName evidence="8">MECPS</shortName>
        <ecNumber evidence="4 8">4.6.1.12</ecNumber>
    </recommendedName>
</protein>
<dbReference type="GO" id="GO:0016114">
    <property type="term" value="P:terpenoid biosynthetic process"/>
    <property type="evidence" value="ECO:0007669"/>
    <property type="project" value="InterPro"/>
</dbReference>
<dbReference type="EC" id="4.6.1.12" evidence="4 8"/>
<comment type="pathway">
    <text evidence="2 8">Isoprenoid biosynthesis; isopentenyl diphosphate biosynthesis via DXP pathway; isopentenyl diphosphate from 1-deoxy-D-xylulose 5-phosphate: step 4/6.</text>
</comment>
<comment type="caution">
    <text evidence="8">Lacks conserved residue(s) required for the propagation of feature annotation.</text>
</comment>
<feature type="binding site" evidence="8">
    <location>
        <begin position="11"/>
        <end position="13"/>
    </location>
    <ligand>
        <name>4-CDP-2-C-methyl-D-erythritol 2-phosphate</name>
        <dbReference type="ChEBI" id="CHEBI:57919"/>
    </ligand>
</feature>
<feature type="binding site" evidence="8">
    <location>
        <position position="142"/>
    </location>
    <ligand>
        <name>4-CDP-2-C-methyl-D-erythritol 2-phosphate</name>
        <dbReference type="ChEBI" id="CHEBI:57919"/>
    </ligand>
</feature>
<dbReference type="InterPro" id="IPR003526">
    <property type="entry name" value="MECDP_synthase"/>
</dbReference>
<keyword evidence="13" id="KW-1185">Reference proteome</keyword>
<feature type="binding site" evidence="8">
    <location>
        <begin position="59"/>
        <end position="61"/>
    </location>
    <ligand>
        <name>4-CDP-2-C-methyl-D-erythritol 2-phosphate</name>
        <dbReference type="ChEBI" id="CHEBI:57919"/>
    </ligand>
</feature>
<evidence type="ECO:0000256" key="3">
    <source>
        <dbReference type="ARBA" id="ARBA00008480"/>
    </source>
</evidence>
<evidence type="ECO:0000313" key="11">
    <source>
        <dbReference type="EMBL" id="SUE32838.1"/>
    </source>
</evidence>
<evidence type="ECO:0000256" key="2">
    <source>
        <dbReference type="ARBA" id="ARBA00004709"/>
    </source>
</evidence>
<feature type="site" description="Transition state stabilizer" evidence="8">
    <location>
        <position position="136"/>
    </location>
</feature>
<dbReference type="UniPathway" id="UPA00056">
    <property type="reaction ID" value="UER00095"/>
</dbReference>
<dbReference type="AlphaFoldDB" id="A0A379MMI0"/>
<dbReference type="RefSeq" id="WP_027291102.1">
    <property type="nucleotide sequence ID" value="NZ_UGVL01000001.1"/>
</dbReference>
<keyword evidence="7 8" id="KW-0456">Lyase</keyword>
<feature type="binding site" evidence="8">
    <location>
        <begin position="37"/>
        <end position="38"/>
    </location>
    <ligand>
        <name>4-CDP-2-C-methyl-D-erythritol 2-phosphate</name>
        <dbReference type="ChEBI" id="CHEBI:57919"/>
    </ligand>
</feature>
<dbReference type="PROSITE" id="PS01350">
    <property type="entry name" value="ISPF"/>
    <property type="match status" value="1"/>
</dbReference>
<dbReference type="GO" id="GO:0046872">
    <property type="term" value="F:metal ion binding"/>
    <property type="evidence" value="ECO:0007669"/>
    <property type="project" value="UniProtKB-KW"/>
</dbReference>
<dbReference type="InterPro" id="IPR036571">
    <property type="entry name" value="MECDP_synthase_sf"/>
</dbReference>
<feature type="binding site" evidence="8">
    <location>
        <position position="45"/>
    </location>
    <ligand>
        <name>a divalent metal cation</name>
        <dbReference type="ChEBI" id="CHEBI:60240"/>
    </ligand>
</feature>
<dbReference type="GO" id="GO:0019288">
    <property type="term" value="P:isopentenyl diphosphate biosynthetic process, methylerythritol 4-phosphate pathway"/>
    <property type="evidence" value="ECO:0007669"/>
    <property type="project" value="UniProtKB-UniRule"/>
</dbReference>
<sequence>METIRIGNGYDVHALAEGLPMWLGGIRIEHNKGFVAHSDGDVLIHALCDALLGALALGDIGLHFPDNAQEFKDIDSKILLRRCIALVQEKGYRLGNADCTILAQAPKLRPYIDRMRKTLAPLLGSAVEDISIKATTTERLGFTGREEGVAVYATVLLYHK</sequence>
<keyword evidence="6 8" id="KW-0414">Isoprene biosynthesis</keyword>
<proteinExistence type="inferred from homology"/>
<dbReference type="CDD" id="cd00554">
    <property type="entry name" value="MECDP_synthase"/>
    <property type="match status" value="1"/>
</dbReference>
<dbReference type="PANTHER" id="PTHR43181:SF1">
    <property type="entry name" value="2-C-METHYL-D-ERYTHRITOL 2,4-CYCLODIPHOSPHATE SYNTHASE, CHLOROPLASTIC"/>
    <property type="match status" value="1"/>
</dbReference>
<comment type="catalytic activity">
    <reaction evidence="1 8 9">
        <text>4-CDP-2-C-methyl-D-erythritol 2-phosphate = 2-C-methyl-D-erythritol 2,4-cyclic diphosphate + CMP</text>
        <dbReference type="Rhea" id="RHEA:23864"/>
        <dbReference type="ChEBI" id="CHEBI:57919"/>
        <dbReference type="ChEBI" id="CHEBI:58483"/>
        <dbReference type="ChEBI" id="CHEBI:60377"/>
        <dbReference type="EC" id="4.6.1.12"/>
    </reaction>
</comment>
<comment type="function">
    <text evidence="8">Involved in the biosynthesis of isopentenyl diphosphate (IPP) and dimethylallyl diphosphate (DMAPP), two major building blocks of isoprenoid compounds. Catalyzes the conversion of 4-diphosphocytidyl-2-C-methyl-D-erythritol 2-phosphate (CDP-ME2P) to 2-C-methyl-D-erythritol 2,4-cyclodiphosphate (ME-CPP) with a corresponding release of cytidine 5-monophosphate (CMP).</text>
</comment>
<feature type="binding site" evidence="8">
    <location>
        <begin position="135"/>
        <end position="138"/>
    </location>
    <ligand>
        <name>4-CDP-2-C-methyl-D-erythritol 2-phosphate</name>
        <dbReference type="ChEBI" id="CHEBI:57919"/>
    </ligand>
</feature>
<accession>A0A379MMI0</accession>
<dbReference type="EMBL" id="UGVL01000001">
    <property type="protein sequence ID" value="SUE35159.1"/>
    <property type="molecule type" value="Genomic_DNA"/>
</dbReference>
<dbReference type="EMBL" id="UGVL01000001">
    <property type="protein sequence ID" value="SUE32838.1"/>
    <property type="molecule type" value="Genomic_DNA"/>
</dbReference>
<comment type="cofactor">
    <cofactor evidence="8">
        <name>a divalent metal cation</name>
        <dbReference type="ChEBI" id="CHEBI:60240"/>
    </cofactor>
    <text evidence="8">Binds 1 divalent metal cation per subunit.</text>
</comment>
<comment type="similarity">
    <text evidence="3 8 9">Belongs to the IspF family.</text>
</comment>
<dbReference type="InterPro" id="IPR020555">
    <property type="entry name" value="MECDP_synthase_CS"/>
</dbReference>
<feature type="site" description="Transition state stabilizer" evidence="8">
    <location>
        <position position="37"/>
    </location>
</feature>
<evidence type="ECO:0000256" key="6">
    <source>
        <dbReference type="ARBA" id="ARBA00023229"/>
    </source>
</evidence>
<keyword evidence="5 8" id="KW-0479">Metal-binding</keyword>
<feature type="binding site" evidence="8">
    <location>
        <position position="145"/>
    </location>
    <ligand>
        <name>4-CDP-2-C-methyl-D-erythritol 2-phosphate</name>
        <dbReference type="ChEBI" id="CHEBI:57919"/>
    </ligand>
</feature>
<evidence type="ECO:0000313" key="12">
    <source>
        <dbReference type="EMBL" id="SUE35159.1"/>
    </source>
</evidence>
<name>A0A379MMI0_9BACT</name>
<feature type="binding site" evidence="8">
    <location>
        <position position="13"/>
    </location>
    <ligand>
        <name>a divalent metal cation</name>
        <dbReference type="ChEBI" id="CHEBI:60240"/>
    </ligand>
</feature>
<evidence type="ECO:0000259" key="10">
    <source>
        <dbReference type="Pfam" id="PF02542"/>
    </source>
</evidence>
<comment type="subunit">
    <text evidence="8">Homotrimer.</text>
</comment>
<evidence type="ECO:0000256" key="9">
    <source>
        <dbReference type="RuleBase" id="RU004395"/>
    </source>
</evidence>
<organism evidence="11 13">
    <name type="scientific">Rikenella microfusus</name>
    <dbReference type="NCBI Taxonomy" id="28139"/>
    <lineage>
        <taxon>Bacteria</taxon>
        <taxon>Pseudomonadati</taxon>
        <taxon>Bacteroidota</taxon>
        <taxon>Bacteroidia</taxon>
        <taxon>Bacteroidales</taxon>
        <taxon>Rikenellaceae</taxon>
        <taxon>Rikenella</taxon>
    </lineage>
</organism>
<feature type="domain" description="2-C-methyl-D-erythritol 2,4-cyclodiphosphate synthase" evidence="10">
    <location>
        <begin position="4"/>
        <end position="157"/>
    </location>
</feature>
<dbReference type="SUPFAM" id="SSF69765">
    <property type="entry name" value="IpsF-like"/>
    <property type="match status" value="1"/>
</dbReference>
<dbReference type="Gene3D" id="3.30.1330.50">
    <property type="entry name" value="2-C-methyl-D-erythritol 2,4-cyclodiphosphate synthase"/>
    <property type="match status" value="1"/>
</dbReference>
<evidence type="ECO:0000256" key="1">
    <source>
        <dbReference type="ARBA" id="ARBA00000200"/>
    </source>
</evidence>
<evidence type="ECO:0000256" key="7">
    <source>
        <dbReference type="ARBA" id="ARBA00023239"/>
    </source>
</evidence>
<feature type="binding site" evidence="8">
    <location>
        <position position="11"/>
    </location>
    <ligand>
        <name>a divalent metal cation</name>
        <dbReference type="ChEBI" id="CHEBI:60240"/>
    </ligand>
</feature>
<dbReference type="OrthoDB" id="9804336at2"/>
<dbReference type="HAMAP" id="MF_00107">
    <property type="entry name" value="IspF"/>
    <property type="match status" value="1"/>
</dbReference>
<evidence type="ECO:0000256" key="5">
    <source>
        <dbReference type="ARBA" id="ARBA00022723"/>
    </source>
</evidence>
<gene>
    <name evidence="11" type="primary">ispF_1</name>
    <name evidence="8" type="synonym">ispF</name>
    <name evidence="12" type="synonym">ispF_2</name>
    <name evidence="11" type="ORF">NCTC11190_00018</name>
    <name evidence="12" type="ORF">NCTC11190_02405</name>
</gene>
<evidence type="ECO:0000313" key="13">
    <source>
        <dbReference type="Proteomes" id="UP000255233"/>
    </source>
</evidence>
<reference evidence="11 13" key="1">
    <citation type="submission" date="2018-06" db="EMBL/GenBank/DDBJ databases">
        <authorList>
            <consortium name="Pathogen Informatics"/>
            <person name="Doyle S."/>
        </authorList>
    </citation>
    <scope>NUCLEOTIDE SEQUENCE [LARGE SCALE GENOMIC DNA]</scope>
    <source>
        <strain evidence="11 13">NCTC11190</strain>
    </source>
</reference>
<dbReference type="STRING" id="880526.GCA_000427365_01419"/>
<evidence type="ECO:0000256" key="4">
    <source>
        <dbReference type="ARBA" id="ARBA00012579"/>
    </source>
</evidence>
<dbReference type="NCBIfam" id="TIGR00151">
    <property type="entry name" value="ispF"/>
    <property type="match status" value="1"/>
</dbReference>
<dbReference type="PANTHER" id="PTHR43181">
    <property type="entry name" value="2-C-METHYL-D-ERYTHRITOL 2,4-CYCLODIPHOSPHATE SYNTHASE, CHLOROPLASTIC"/>
    <property type="match status" value="1"/>
</dbReference>
<evidence type="ECO:0000256" key="8">
    <source>
        <dbReference type="HAMAP-Rule" id="MF_00107"/>
    </source>
</evidence>
<dbReference type="Pfam" id="PF02542">
    <property type="entry name" value="YgbB"/>
    <property type="match status" value="1"/>
</dbReference>
<dbReference type="GO" id="GO:0008685">
    <property type="term" value="F:2-C-methyl-D-erythritol 2,4-cyclodiphosphate synthase activity"/>
    <property type="evidence" value="ECO:0007669"/>
    <property type="project" value="UniProtKB-UniRule"/>
</dbReference>